<dbReference type="PROSITE" id="PS50157">
    <property type="entry name" value="ZINC_FINGER_C2H2_2"/>
    <property type="match status" value="1"/>
</dbReference>
<keyword evidence="1" id="KW-0862">Zinc</keyword>
<dbReference type="InterPro" id="IPR013087">
    <property type="entry name" value="Znf_C2H2_type"/>
</dbReference>
<dbReference type="EMBL" id="BTRK01000002">
    <property type="protein sequence ID" value="GMR38164.1"/>
    <property type="molecule type" value="Genomic_DNA"/>
</dbReference>
<proteinExistence type="predicted"/>
<evidence type="ECO:0000313" key="4">
    <source>
        <dbReference type="Proteomes" id="UP001328107"/>
    </source>
</evidence>
<gene>
    <name evidence="3" type="ORF">PMAYCL1PPCAC_08359</name>
</gene>
<keyword evidence="1" id="KW-0863">Zinc-finger</keyword>
<keyword evidence="4" id="KW-1185">Reference proteome</keyword>
<feature type="non-terminal residue" evidence="3">
    <location>
        <position position="1"/>
    </location>
</feature>
<evidence type="ECO:0000256" key="1">
    <source>
        <dbReference type="PROSITE-ProRule" id="PRU00042"/>
    </source>
</evidence>
<reference evidence="4" key="1">
    <citation type="submission" date="2022-10" db="EMBL/GenBank/DDBJ databases">
        <title>Genome assembly of Pristionchus species.</title>
        <authorList>
            <person name="Yoshida K."/>
            <person name="Sommer R.J."/>
        </authorList>
    </citation>
    <scope>NUCLEOTIDE SEQUENCE [LARGE SCALE GENOMIC DNA]</scope>
    <source>
        <strain evidence="4">RS5460</strain>
    </source>
</reference>
<protein>
    <recommendedName>
        <fullName evidence="2">C2H2-type domain-containing protein</fullName>
    </recommendedName>
</protein>
<dbReference type="PANTHER" id="PTHR33845:SF1">
    <property type="entry name" value="C2H2-TYPE DOMAIN-CONTAINING PROTEIN"/>
    <property type="match status" value="1"/>
</dbReference>
<dbReference type="GO" id="GO:0008270">
    <property type="term" value="F:zinc ion binding"/>
    <property type="evidence" value="ECO:0007669"/>
    <property type="project" value="UniProtKB-KW"/>
</dbReference>
<feature type="domain" description="C2H2-type" evidence="2">
    <location>
        <begin position="56"/>
        <end position="87"/>
    </location>
</feature>
<dbReference type="AlphaFoldDB" id="A0AAN5CD23"/>
<evidence type="ECO:0000313" key="3">
    <source>
        <dbReference type="EMBL" id="GMR38164.1"/>
    </source>
</evidence>
<accession>A0AAN5CD23</accession>
<dbReference type="Proteomes" id="UP001328107">
    <property type="component" value="Unassembled WGS sequence"/>
</dbReference>
<name>A0AAN5CD23_9BILA</name>
<feature type="non-terminal residue" evidence="3">
    <location>
        <position position="192"/>
    </location>
</feature>
<sequence>EEPVTLSSSKIPDLSKMTAFEFEDDQMRMFRSWKIGTGKKWEKKCVKRPKLESTLYRCPIETCSKEFLSEKNLERHMTKIYNQGAKTGSKTDPRTAAAMMRNERTDDGSMLFRLEHLLNAQQIAGVFGGFKKTNLDKRARTHAGGSRHTRAEAKEPDEVNDLFNTEGDPDLEYKTEPLFDDRDLMWLAILND</sequence>
<evidence type="ECO:0000259" key="2">
    <source>
        <dbReference type="PROSITE" id="PS50157"/>
    </source>
</evidence>
<organism evidence="3 4">
    <name type="scientific">Pristionchus mayeri</name>
    <dbReference type="NCBI Taxonomy" id="1317129"/>
    <lineage>
        <taxon>Eukaryota</taxon>
        <taxon>Metazoa</taxon>
        <taxon>Ecdysozoa</taxon>
        <taxon>Nematoda</taxon>
        <taxon>Chromadorea</taxon>
        <taxon>Rhabditida</taxon>
        <taxon>Rhabditina</taxon>
        <taxon>Diplogasteromorpha</taxon>
        <taxon>Diplogasteroidea</taxon>
        <taxon>Neodiplogasteridae</taxon>
        <taxon>Pristionchus</taxon>
    </lineage>
</organism>
<keyword evidence="1" id="KW-0479">Metal-binding</keyword>
<dbReference type="PANTHER" id="PTHR33845">
    <property type="entry name" value="C2H2-TYPE DOMAIN-CONTAINING PROTEIN"/>
    <property type="match status" value="1"/>
</dbReference>
<comment type="caution">
    <text evidence="3">The sequence shown here is derived from an EMBL/GenBank/DDBJ whole genome shotgun (WGS) entry which is preliminary data.</text>
</comment>